<sequence>MSLQEHVDALRAKHAELEQQIEKESLRPHPDETTLHALKREKLRIKDEIAQHELH</sequence>
<dbReference type="Gene3D" id="6.10.280.50">
    <property type="match status" value="1"/>
</dbReference>
<gene>
    <name evidence="2" type="ORF">SAMN05428998_11130</name>
</gene>
<keyword evidence="3" id="KW-1185">Reference proteome</keyword>
<accession>A0A1Y6BXD4</accession>
<dbReference type="RefSeq" id="WP_085123410.1">
    <property type="nucleotide sequence ID" value="NZ_FWZX01000011.1"/>
</dbReference>
<dbReference type="Proteomes" id="UP000192917">
    <property type="component" value="Unassembled WGS sequence"/>
</dbReference>
<dbReference type="Pfam" id="PF04325">
    <property type="entry name" value="DUF465"/>
    <property type="match status" value="1"/>
</dbReference>
<organism evidence="2 3">
    <name type="scientific">Tistlia consotensis USBA 355</name>
    <dbReference type="NCBI Taxonomy" id="560819"/>
    <lineage>
        <taxon>Bacteria</taxon>
        <taxon>Pseudomonadati</taxon>
        <taxon>Pseudomonadota</taxon>
        <taxon>Alphaproteobacteria</taxon>
        <taxon>Rhodospirillales</taxon>
        <taxon>Rhodovibrionaceae</taxon>
        <taxon>Tistlia</taxon>
    </lineage>
</organism>
<protein>
    <recommendedName>
        <fullName evidence="4">DUF465 domain-containing protein</fullName>
    </recommendedName>
</protein>
<evidence type="ECO:0000313" key="3">
    <source>
        <dbReference type="Proteomes" id="UP000192917"/>
    </source>
</evidence>
<evidence type="ECO:0000256" key="1">
    <source>
        <dbReference type="SAM" id="Coils"/>
    </source>
</evidence>
<evidence type="ECO:0008006" key="4">
    <source>
        <dbReference type="Google" id="ProtNLM"/>
    </source>
</evidence>
<dbReference type="InterPro" id="IPR038444">
    <property type="entry name" value="DUF465_sf"/>
</dbReference>
<dbReference type="InterPro" id="IPR007420">
    <property type="entry name" value="DUF465"/>
</dbReference>
<proteinExistence type="predicted"/>
<keyword evidence="1" id="KW-0175">Coiled coil</keyword>
<dbReference type="AlphaFoldDB" id="A0A1Y6BXD4"/>
<dbReference type="EMBL" id="FWZX01000011">
    <property type="protein sequence ID" value="SMF32316.1"/>
    <property type="molecule type" value="Genomic_DNA"/>
</dbReference>
<evidence type="ECO:0000313" key="2">
    <source>
        <dbReference type="EMBL" id="SMF32316.1"/>
    </source>
</evidence>
<reference evidence="2 3" key="1">
    <citation type="submission" date="2017-04" db="EMBL/GenBank/DDBJ databases">
        <authorList>
            <person name="Afonso C.L."/>
            <person name="Miller P.J."/>
            <person name="Scott M.A."/>
            <person name="Spackman E."/>
            <person name="Goraichik I."/>
            <person name="Dimitrov K.M."/>
            <person name="Suarez D.L."/>
            <person name="Swayne D.E."/>
        </authorList>
    </citation>
    <scope>NUCLEOTIDE SEQUENCE [LARGE SCALE GENOMIC DNA]</scope>
    <source>
        <strain evidence="2 3">USBA 355</strain>
    </source>
</reference>
<feature type="coiled-coil region" evidence="1">
    <location>
        <begin position="7"/>
        <end position="55"/>
    </location>
</feature>
<name>A0A1Y6BXD4_9PROT</name>